<protein>
    <submittedName>
        <fullName evidence="1">Uncharacterized protein</fullName>
    </submittedName>
</protein>
<evidence type="ECO:0000313" key="1">
    <source>
        <dbReference type="EMBL" id="RID87058.1"/>
    </source>
</evidence>
<dbReference type="EMBL" id="QWVS01000013">
    <property type="protein sequence ID" value="RID87058.1"/>
    <property type="molecule type" value="Genomic_DNA"/>
</dbReference>
<keyword evidence="2" id="KW-1185">Reference proteome</keyword>
<comment type="caution">
    <text evidence="1">The sequence shown here is derived from an EMBL/GenBank/DDBJ whole genome shotgun (WGS) entry which is preliminary data.</text>
</comment>
<proteinExistence type="predicted"/>
<gene>
    <name evidence="1" type="ORF">D1953_07000</name>
</gene>
<sequence>MEYFDDIENLEKLEREINELNRYAVEIGVFGSDDSFYQMIATVHEFGMQIKAKNKYLAIPTKEAGEKRPKDFGDKLFKPKGKNILALANRDGTLTTMFILKESVNIPERSFIRSTFDENERDWAEFIENQIEKVLSLEITARQLFERLGALIVGDIQKKMTDLRTPANASLTVANKGSSNPLIDTGELRRHVTWKVVRDDG</sequence>
<accession>A0A398BE17</accession>
<organism evidence="1 2">
    <name type="scientific">Peribacillus asahii</name>
    <dbReference type="NCBI Taxonomy" id="228899"/>
    <lineage>
        <taxon>Bacteria</taxon>
        <taxon>Bacillati</taxon>
        <taxon>Bacillota</taxon>
        <taxon>Bacilli</taxon>
        <taxon>Bacillales</taxon>
        <taxon>Bacillaceae</taxon>
        <taxon>Peribacillus</taxon>
    </lineage>
</organism>
<name>A0A398BE17_9BACI</name>
<dbReference type="Proteomes" id="UP000266016">
    <property type="component" value="Unassembled WGS sequence"/>
</dbReference>
<evidence type="ECO:0000313" key="2">
    <source>
        <dbReference type="Proteomes" id="UP000266016"/>
    </source>
</evidence>
<dbReference type="AlphaFoldDB" id="A0A398BE17"/>
<reference evidence="1 2" key="1">
    <citation type="submission" date="2018-08" db="EMBL/GenBank/DDBJ databases">
        <title>Bacillus jemisoniae sp. nov., Bacillus chryseoplanitiae sp. nov., Bacillus resnikiae sp. nov., and Bacillus frankliniae sp. nov., isolated from Viking spacecraft and associated surfaces.</title>
        <authorList>
            <person name="Seuylemezian A."/>
            <person name="Vaishampayan P."/>
        </authorList>
    </citation>
    <scope>NUCLEOTIDE SEQUENCE [LARGE SCALE GENOMIC DNA]</scope>
    <source>
        <strain evidence="1 2">MA001</strain>
    </source>
</reference>
<dbReference type="RefSeq" id="WP_119116453.1">
    <property type="nucleotide sequence ID" value="NZ_QWVS01000013.1"/>
</dbReference>